<keyword evidence="5 10" id="KW-0347">Helicase</keyword>
<dbReference type="Gene3D" id="3.40.50.300">
    <property type="entry name" value="P-loop containing nucleotide triphosphate hydrolases"/>
    <property type="match status" value="2"/>
</dbReference>
<accession>A0A1G6GVE6</accession>
<feature type="compositionally biased region" description="Polar residues" evidence="11">
    <location>
        <begin position="288"/>
        <end position="299"/>
    </location>
</feature>
<feature type="region of interest" description="Disordered" evidence="11">
    <location>
        <begin position="282"/>
        <end position="301"/>
    </location>
</feature>
<dbReference type="Pfam" id="PF17946">
    <property type="entry name" value="RecC_C"/>
    <property type="match status" value="1"/>
</dbReference>
<dbReference type="InterPro" id="IPR027417">
    <property type="entry name" value="P-loop_NTPase"/>
</dbReference>
<evidence type="ECO:0000256" key="2">
    <source>
        <dbReference type="ARBA" id="ARBA00022741"/>
    </source>
</evidence>
<dbReference type="HAMAP" id="MF_01486">
    <property type="entry name" value="RecC"/>
    <property type="match status" value="1"/>
</dbReference>
<keyword evidence="14" id="KW-1185">Reference proteome</keyword>
<evidence type="ECO:0000256" key="3">
    <source>
        <dbReference type="ARBA" id="ARBA00022763"/>
    </source>
</evidence>
<keyword evidence="8 10" id="KW-0238">DNA-binding</keyword>
<keyword evidence="2 10" id="KW-0547">Nucleotide-binding</keyword>
<evidence type="ECO:0000256" key="8">
    <source>
        <dbReference type="ARBA" id="ARBA00023125"/>
    </source>
</evidence>
<comment type="similarity">
    <text evidence="10">Belongs to the RecC family.</text>
</comment>
<evidence type="ECO:0000256" key="10">
    <source>
        <dbReference type="HAMAP-Rule" id="MF_01486"/>
    </source>
</evidence>
<sequence>MTVPSPKVVAIMTNTPTTTRPTVHTAADAEVVADALATHLAASPVGVFDQLLVTCEGPGTQRWLAHWLTRRLGIAAGISMPPFRSWAYALVGRMAGIDPDTDPWAPHRLAWHVLAQLERADRWAGTPLEADRTPGGTMALAGHLADVLLDYSRRRPALLARWSAGADDGVPVELAWQPQLWRDLLADPATGAVPDPVARIASALDALRSGPAPDLPDDLHLWAPGALNAGDIALLGALADHHGVHLWWPGLPETTDHPLLTALHRETSAGLEALAAAGARTRRLPSPGRTNRSGATSFPTRPRLLDRLRQDLARGVGGPAEPLDPGDTSITLHSCHGPDRQAEVLRDVLCGLLVDDPTLEPRDVLVAVADPALFPVLEAAFAQVDLPGTPGHPARTLPVRFADPELRDHNQLVACLVQALRLGRGRATATELASFLAAEPVARRFGLDEDDVRRAHDLVAAAGVRWGMNTTHRSGFGLEGLGANTWLTGLNRMLVGIAMSEDGSHAVRSALPLDDVGSSDIDVVGAVAELMVRLIRLARDAAGTHTPAEWLAICREAIQQLMAPAPDDGWQLDHAWQVLADIAEAAPADAPRIDLDDLLDLLADAARGRVPRSAFRSGAVTVCSLWPARHVPHRVVCIVGLDDGMLPRPERIDGDNVVDLAPFPGDPGPRHRDRQVFLDLLRSARDHLVLTWTGADPRSGEHRPPAVAVAELLETLETMVTLPDGLRVQDALVARHPLQPYAPASFGDPATARYRAAALSGFDPSAAAAARTLLRTMPATRPAAPEGPLATRLEVPAWQWEGGVVPLADVVDMLAHPARTFLKRRAGFTHWRTEDDERDAIPLELDGLGIWAVGSRVLAATLRGDLLDDALRAEHLRGTLPPGAAGAGILDRVRTDVERILRESGPLRAEAPVTRHVRVPLPATGLVLSADVTLRGGSVVSVAYGRVSARHRLTGWFDLLALAAAGALDGSRAHLFGRKDHLCLTAPDRGAALALLDRWVGVATVGLDTPLPLPLKTGALLATTVRSGTSATDLAGQRGLRQSWKDEQDANWQLLWGPDLADLVRAPRPQGLDPIGDEPVWMADLARGLWSPIDRAEERR</sequence>
<reference evidence="13 14" key="1">
    <citation type="submission" date="2016-06" db="EMBL/GenBank/DDBJ databases">
        <authorList>
            <person name="Olsen C.W."/>
            <person name="Carey S."/>
            <person name="Hinshaw L."/>
            <person name="Karasin A.I."/>
        </authorList>
    </citation>
    <scope>NUCLEOTIDE SEQUENCE [LARGE SCALE GENOMIC DNA]</scope>
    <source>
        <strain evidence="13 14">LZ-22</strain>
    </source>
</reference>
<dbReference type="GO" id="GO:0003678">
    <property type="term" value="F:DNA helicase activity"/>
    <property type="evidence" value="ECO:0007669"/>
    <property type="project" value="UniProtKB-UniRule"/>
</dbReference>
<dbReference type="STRING" id="1577474.GA0111570_105127"/>
<dbReference type="Proteomes" id="UP000199086">
    <property type="component" value="Unassembled WGS sequence"/>
</dbReference>
<dbReference type="InterPro" id="IPR006697">
    <property type="entry name" value="RecC"/>
</dbReference>
<gene>
    <name evidence="10" type="primary">recC</name>
    <name evidence="13" type="ORF">GA0111570_105127</name>
</gene>
<name>A0A1G6GVE6_9ACTN</name>
<organism evidence="13 14">
    <name type="scientific">Raineyella antarctica</name>
    <dbReference type="NCBI Taxonomy" id="1577474"/>
    <lineage>
        <taxon>Bacteria</taxon>
        <taxon>Bacillati</taxon>
        <taxon>Actinomycetota</taxon>
        <taxon>Actinomycetes</taxon>
        <taxon>Propionibacteriales</taxon>
        <taxon>Propionibacteriaceae</taxon>
        <taxon>Raineyella</taxon>
    </lineage>
</organism>
<evidence type="ECO:0000313" key="13">
    <source>
        <dbReference type="EMBL" id="SDB85924.1"/>
    </source>
</evidence>
<evidence type="ECO:0000259" key="12">
    <source>
        <dbReference type="Pfam" id="PF17946"/>
    </source>
</evidence>
<dbReference type="PANTHER" id="PTHR30591">
    <property type="entry name" value="RECBCD ENZYME SUBUNIT RECC"/>
    <property type="match status" value="1"/>
</dbReference>
<keyword evidence="4 10" id="KW-0378">Hydrolase</keyword>
<dbReference type="PIRSF" id="PIRSF000980">
    <property type="entry name" value="RecC"/>
    <property type="match status" value="1"/>
</dbReference>
<feature type="domain" description="RecC C-terminal" evidence="12">
    <location>
        <begin position="805"/>
        <end position="1024"/>
    </location>
</feature>
<dbReference type="SUPFAM" id="SSF52540">
    <property type="entry name" value="P-loop containing nucleoside triphosphate hydrolases"/>
    <property type="match status" value="2"/>
</dbReference>
<dbReference type="PANTHER" id="PTHR30591:SF1">
    <property type="entry name" value="RECBCD ENZYME SUBUNIT RECC"/>
    <property type="match status" value="1"/>
</dbReference>
<dbReference type="GO" id="GO:0008854">
    <property type="term" value="F:exodeoxyribonuclease V activity"/>
    <property type="evidence" value="ECO:0007669"/>
    <property type="project" value="InterPro"/>
</dbReference>
<dbReference type="GO" id="GO:0003677">
    <property type="term" value="F:DNA binding"/>
    <property type="evidence" value="ECO:0007669"/>
    <property type="project" value="UniProtKB-UniRule"/>
</dbReference>
<keyword evidence="9 10" id="KW-0234">DNA repair</keyword>
<keyword evidence="6 10" id="KW-0269">Exonuclease</keyword>
<evidence type="ECO:0000313" key="14">
    <source>
        <dbReference type="Proteomes" id="UP000199086"/>
    </source>
</evidence>
<dbReference type="InterPro" id="IPR013986">
    <property type="entry name" value="DExx_box_DNA_helicase_dom_sf"/>
</dbReference>
<evidence type="ECO:0000256" key="11">
    <source>
        <dbReference type="SAM" id="MobiDB-lite"/>
    </source>
</evidence>
<evidence type="ECO:0000256" key="6">
    <source>
        <dbReference type="ARBA" id="ARBA00022839"/>
    </source>
</evidence>
<dbReference type="Pfam" id="PF04257">
    <property type="entry name" value="Exonuc_V_gamma"/>
    <property type="match status" value="1"/>
</dbReference>
<dbReference type="EMBL" id="FMYF01000005">
    <property type="protein sequence ID" value="SDB85924.1"/>
    <property type="molecule type" value="Genomic_DNA"/>
</dbReference>
<keyword evidence="3 10" id="KW-0227">DNA damage</keyword>
<evidence type="ECO:0000256" key="1">
    <source>
        <dbReference type="ARBA" id="ARBA00022722"/>
    </source>
</evidence>
<dbReference type="Gene3D" id="1.10.10.160">
    <property type="match status" value="1"/>
</dbReference>
<dbReference type="GO" id="GO:0000724">
    <property type="term" value="P:double-strand break repair via homologous recombination"/>
    <property type="evidence" value="ECO:0007669"/>
    <property type="project" value="UniProtKB-UniRule"/>
</dbReference>
<evidence type="ECO:0000256" key="7">
    <source>
        <dbReference type="ARBA" id="ARBA00022840"/>
    </source>
</evidence>
<dbReference type="SUPFAM" id="SSF52980">
    <property type="entry name" value="Restriction endonuclease-like"/>
    <property type="match status" value="1"/>
</dbReference>
<dbReference type="InterPro" id="IPR041500">
    <property type="entry name" value="RecC_C"/>
</dbReference>
<evidence type="ECO:0000256" key="9">
    <source>
        <dbReference type="ARBA" id="ARBA00023204"/>
    </source>
</evidence>
<dbReference type="AlphaFoldDB" id="A0A1G6GVE6"/>
<evidence type="ECO:0000256" key="4">
    <source>
        <dbReference type="ARBA" id="ARBA00022801"/>
    </source>
</evidence>
<dbReference type="Gene3D" id="3.40.50.10930">
    <property type="match status" value="1"/>
</dbReference>
<proteinExistence type="inferred from homology"/>
<dbReference type="InterPro" id="IPR011335">
    <property type="entry name" value="Restrct_endonuc-II-like"/>
</dbReference>
<evidence type="ECO:0000256" key="5">
    <source>
        <dbReference type="ARBA" id="ARBA00022806"/>
    </source>
</evidence>
<dbReference type="GO" id="GO:0009338">
    <property type="term" value="C:exodeoxyribonuclease V complex"/>
    <property type="evidence" value="ECO:0007669"/>
    <property type="project" value="InterPro"/>
</dbReference>
<keyword evidence="1 10" id="KW-0540">Nuclease</keyword>
<protein>
    <recommendedName>
        <fullName evidence="10">RecBCD enzyme subunit RecC</fullName>
    </recommendedName>
    <alternativeName>
        <fullName evidence="10">Exonuclease V subunit RecC</fullName>
        <shortName evidence="10">ExoV subunit RecC</shortName>
    </alternativeName>
    <alternativeName>
        <fullName evidence="10">Helicase/nuclease RecBCD subunit RecC</fullName>
    </alternativeName>
</protein>
<comment type="function">
    <text evidence="10">A helicase/nuclease that prepares dsDNA breaks (DSB) for recombinational DNA repair. Binds to DSBs and unwinds DNA via a highly rapid and processive ATP-dependent bidirectional helicase activity. Unwinds dsDNA until it encounters a Chi (crossover hotspot instigator) sequence from the 3' direction. Cuts ssDNA a few nucleotides 3' to the Chi site. The properties and activities of the enzyme are changed at Chi. The Chi-altered holoenzyme produces a long 3'-ssDNA overhang and facilitates RecA-binding to the ssDNA for homologous DNA recombination and repair. Holoenzyme degrades any linearized DNA that is unable to undergo homologous recombination. In the holoenzyme this subunit recognizes the wild-type Chi sequence, and when added to isolated RecB increases its ATP-dependent helicase processivity.</text>
</comment>
<comment type="miscellaneous">
    <text evidence="10">In the RecBCD complex, RecB has a slow 3'-5' helicase, an exonuclease activity and loads RecA onto ssDNA, RecD has a fast 5'-3' helicase activity, while RecC stimulates the ATPase and processivity of the RecB helicase and contributes to recognition of the Chi site.</text>
</comment>
<comment type="subunit">
    <text evidence="10">Heterotrimer of RecB, RecC and RecD. All subunits contribute to DNA-binding.</text>
</comment>
<keyword evidence="7 10" id="KW-0067">ATP-binding</keyword>
<dbReference type="GO" id="GO:0005524">
    <property type="term" value="F:ATP binding"/>
    <property type="evidence" value="ECO:0007669"/>
    <property type="project" value="UniProtKB-UniRule"/>
</dbReference>